<organism evidence="2 3">
    <name type="scientific">Quadrisphaera granulorum</name>
    <dbReference type="NCBI Taxonomy" id="317664"/>
    <lineage>
        <taxon>Bacteria</taxon>
        <taxon>Bacillati</taxon>
        <taxon>Actinomycetota</taxon>
        <taxon>Actinomycetes</taxon>
        <taxon>Kineosporiales</taxon>
        <taxon>Kineosporiaceae</taxon>
        <taxon>Quadrisphaera</taxon>
    </lineage>
</organism>
<dbReference type="Proteomes" id="UP000245469">
    <property type="component" value="Unassembled WGS sequence"/>
</dbReference>
<accession>A0A315ZYD4</accession>
<dbReference type="Pfam" id="PF07274">
    <property type="entry name" value="DUF1440"/>
    <property type="match status" value="1"/>
</dbReference>
<evidence type="ECO:0000256" key="1">
    <source>
        <dbReference type="SAM" id="MobiDB-lite"/>
    </source>
</evidence>
<dbReference type="OrthoDB" id="1253601at2"/>
<dbReference type="EMBL" id="QGDQ01000023">
    <property type="protein sequence ID" value="PWJ50249.1"/>
    <property type="molecule type" value="Genomic_DNA"/>
</dbReference>
<comment type="caution">
    <text evidence="2">The sequence shown here is derived from an EMBL/GenBank/DDBJ whole genome shotgun (WGS) entry which is preliminary data.</text>
</comment>
<evidence type="ECO:0000313" key="2">
    <source>
        <dbReference type="EMBL" id="PWJ50249.1"/>
    </source>
</evidence>
<keyword evidence="3" id="KW-1185">Reference proteome</keyword>
<name>A0A315ZYD4_9ACTN</name>
<protein>
    <submittedName>
        <fullName evidence="2">Putative membrane protein YagU involved in acid resistance</fullName>
    </submittedName>
</protein>
<evidence type="ECO:0000313" key="3">
    <source>
        <dbReference type="Proteomes" id="UP000245469"/>
    </source>
</evidence>
<feature type="region of interest" description="Disordered" evidence="1">
    <location>
        <begin position="36"/>
        <end position="65"/>
    </location>
</feature>
<reference evidence="2 3" key="1">
    <citation type="submission" date="2018-03" db="EMBL/GenBank/DDBJ databases">
        <title>Genomic Encyclopedia of Archaeal and Bacterial Type Strains, Phase II (KMG-II): from individual species to whole genera.</title>
        <authorList>
            <person name="Goeker M."/>
        </authorList>
    </citation>
    <scope>NUCLEOTIDE SEQUENCE [LARGE SCALE GENOMIC DNA]</scope>
    <source>
        <strain evidence="2 3">DSM 44889</strain>
    </source>
</reference>
<dbReference type="AlphaFoldDB" id="A0A315ZYD4"/>
<dbReference type="InterPro" id="IPR009898">
    <property type="entry name" value="DUF1440"/>
</dbReference>
<gene>
    <name evidence="2" type="ORF">BXY45_12359</name>
</gene>
<feature type="compositionally biased region" description="Basic and acidic residues" evidence="1">
    <location>
        <begin position="40"/>
        <end position="65"/>
    </location>
</feature>
<sequence length="186" mass="19621">MQYPGRVASSKLLTDVALGLAAGWVGSTVKAAAESSLQEWGERKLPPEPGQKELDGADPAGHGDRMPPSLLYRKLVAARKGQAAADALDDDDVEAGAQWFHRALAYGYPVFYAVLTRRVPLARAGGGAAGGAVLFAAFHGSTLPALGVQASPSELPKAWWVWEGGSHVAYGVAVDFVVDTLRRITR</sequence>
<proteinExistence type="predicted"/>